<evidence type="ECO:0000313" key="2">
    <source>
        <dbReference type="EMBL" id="KAB6339092.1"/>
    </source>
</evidence>
<dbReference type="Gene3D" id="3.90.550.10">
    <property type="entry name" value="Spore Coat Polysaccharide Biosynthesis Protein SpsA, Chain A"/>
    <property type="match status" value="1"/>
</dbReference>
<dbReference type="AlphaFoldDB" id="A0A7J5QB53"/>
<evidence type="ECO:0000313" key="3">
    <source>
        <dbReference type="Proteomes" id="UP000438288"/>
    </source>
</evidence>
<feature type="domain" description="Glycosyltransferase 2-like" evidence="1">
    <location>
        <begin position="7"/>
        <end position="102"/>
    </location>
</feature>
<dbReference type="Pfam" id="PF00535">
    <property type="entry name" value="Glycos_transf_2"/>
    <property type="match status" value="1"/>
</dbReference>
<evidence type="ECO:0000259" key="1">
    <source>
        <dbReference type="Pfam" id="PF00535"/>
    </source>
</evidence>
<dbReference type="InterPro" id="IPR001173">
    <property type="entry name" value="Glyco_trans_2-like"/>
</dbReference>
<protein>
    <submittedName>
        <fullName evidence="2">Glycosyltransferase</fullName>
    </submittedName>
</protein>
<dbReference type="CDD" id="cd06433">
    <property type="entry name" value="GT_2_WfgS_like"/>
    <property type="match status" value="1"/>
</dbReference>
<organism evidence="2 3">
    <name type="scientific">Bacteroides xylanisolvens</name>
    <dbReference type="NCBI Taxonomy" id="371601"/>
    <lineage>
        <taxon>Bacteria</taxon>
        <taxon>Pseudomonadati</taxon>
        <taxon>Bacteroidota</taxon>
        <taxon>Bacteroidia</taxon>
        <taxon>Bacteroidales</taxon>
        <taxon>Bacteroidaceae</taxon>
        <taxon>Bacteroides</taxon>
    </lineage>
</organism>
<keyword evidence="2" id="KW-0808">Transferase</keyword>
<proteinExistence type="predicted"/>
<reference evidence="2 3" key="1">
    <citation type="journal article" date="2019" name="Nat. Med.">
        <title>A library of human gut bacterial isolates paired with longitudinal multiomics data enables mechanistic microbiome research.</title>
        <authorList>
            <person name="Poyet M."/>
            <person name="Groussin M."/>
            <person name="Gibbons S.M."/>
            <person name="Avila-Pacheco J."/>
            <person name="Jiang X."/>
            <person name="Kearney S.M."/>
            <person name="Perrotta A.R."/>
            <person name="Berdy B."/>
            <person name="Zhao S."/>
            <person name="Lieberman T.D."/>
            <person name="Swanson P.K."/>
            <person name="Smith M."/>
            <person name="Roesemann S."/>
            <person name="Alexander J.E."/>
            <person name="Rich S.A."/>
            <person name="Livny J."/>
            <person name="Vlamakis H."/>
            <person name="Clish C."/>
            <person name="Bullock K."/>
            <person name="Deik A."/>
            <person name="Scott J."/>
            <person name="Pierce K.A."/>
            <person name="Xavier R.J."/>
            <person name="Alm E.J."/>
        </authorList>
    </citation>
    <scope>NUCLEOTIDE SEQUENCE [LARGE SCALE GENOMIC DNA]</scope>
    <source>
        <strain evidence="2 3">BIOML-A16</strain>
    </source>
</reference>
<name>A0A7J5QB53_9BACE</name>
<gene>
    <name evidence="2" type="ORF">GAZ43_12235</name>
</gene>
<dbReference type="SUPFAM" id="SSF53448">
    <property type="entry name" value="Nucleotide-diphospho-sugar transferases"/>
    <property type="match status" value="1"/>
</dbReference>
<dbReference type="RefSeq" id="WP_015532120.1">
    <property type="nucleotide sequence ID" value="NZ_JABFCE010000038.1"/>
</dbReference>
<dbReference type="EMBL" id="WDCP01000025">
    <property type="protein sequence ID" value="KAB6339092.1"/>
    <property type="molecule type" value="Genomic_DNA"/>
</dbReference>
<dbReference type="PANTHER" id="PTHR22916">
    <property type="entry name" value="GLYCOSYLTRANSFERASE"/>
    <property type="match status" value="1"/>
</dbReference>
<dbReference type="GO" id="GO:0016758">
    <property type="term" value="F:hexosyltransferase activity"/>
    <property type="evidence" value="ECO:0007669"/>
    <property type="project" value="UniProtKB-ARBA"/>
</dbReference>
<dbReference type="PANTHER" id="PTHR22916:SF67">
    <property type="entry name" value="COLANIC ACID BIOSYNTHESIS GLYCOSYL TRANSFERASE WCAE-RELATED"/>
    <property type="match status" value="1"/>
</dbReference>
<dbReference type="InterPro" id="IPR029044">
    <property type="entry name" value="Nucleotide-diphossugar_trans"/>
</dbReference>
<sequence>MSRLLISIITVNFNNKHGLIKTLNSIKSQKCNSFEHIIIDANSTDESTDIIKQYEKEVTYPLYWTSEPDKGIYDGMNKGIKQAHGEYLYFLNSGDVLMDSTILQKLPLDGSKYIYGNIKYVLSTSSYRNISPAATLDIIYLLKTALPHQACFIHHSLFQTQLYNTKYKIISDWIHTMKSIIFEGCSYKHIDITIAEVDGTGISSNQEKLMEERIKWIKEQFPQAILDALSELYEYKYSELGSLIPTISQTKKFKKRIRKIVLLLLKINNLFSSNKRKEKMISKIWEPF</sequence>
<accession>A0A7J5QB53</accession>
<dbReference type="Proteomes" id="UP000438288">
    <property type="component" value="Unassembled WGS sequence"/>
</dbReference>
<comment type="caution">
    <text evidence="2">The sequence shown here is derived from an EMBL/GenBank/DDBJ whole genome shotgun (WGS) entry which is preliminary data.</text>
</comment>